<dbReference type="InterPro" id="IPR002938">
    <property type="entry name" value="FAD-bd"/>
</dbReference>
<dbReference type="Pfam" id="PF01494">
    <property type="entry name" value="FAD_binding_3"/>
    <property type="match status" value="2"/>
</dbReference>
<name>A0A2T0LTA1_9PSEU</name>
<dbReference type="RefSeq" id="WP_106179516.1">
    <property type="nucleotide sequence ID" value="NZ_PVNH01000006.1"/>
</dbReference>
<feature type="domain" description="FAD-binding" evidence="5">
    <location>
        <begin position="314"/>
        <end position="382"/>
    </location>
</feature>
<keyword evidence="4" id="KW-0503">Monooxygenase</keyword>
<dbReference type="PANTHER" id="PTHR47178:SF6">
    <property type="entry name" value="FAD-BINDING DOMAIN-CONTAINING PROTEIN"/>
    <property type="match status" value="1"/>
</dbReference>
<evidence type="ECO:0000256" key="3">
    <source>
        <dbReference type="ARBA" id="ARBA00023002"/>
    </source>
</evidence>
<gene>
    <name evidence="6" type="ORF">B0I33_10658</name>
</gene>
<evidence type="ECO:0000256" key="2">
    <source>
        <dbReference type="ARBA" id="ARBA00022827"/>
    </source>
</evidence>
<keyword evidence="2" id="KW-0274">FAD</keyword>
<dbReference type="AlphaFoldDB" id="A0A2T0LTA1"/>
<sequence>MSLRVLIAGGGLGGLALAHGLRRAGIEVTVLERDPAPDSRPQGYRIHIDAVGHAALAECLPEDLYELYVATSTRTPEAQQAMFFDHHFTQTGAGDARVAGFAPEVAPTAVDRMTLRQILLTRLGGAVLFGRAVDEVETGGDGVVARLSDGRSLRGDVLVAADGVQSAVRRALLPHAVVHDTGVRAITGKTPLADLGAGLPPQLDNSFTGVHGPGFRTLAMAVYRSRRPQDRAAAELAPDAELVRVGDYLMWLQLARVEDFPVGDARLRELGGAELRGLALDMLGGWHPGLLDLVRPAETSSIFPLSIRAVLPLDAWKPSRVTLLGDAAHAMAPIGGRGANTALRDAADLSAALGAVARGEMALPAAIADYEQAMRQRGSEAVVASLRNAGPSIGARSPYAEPASAAD</sequence>
<keyword evidence="3" id="KW-0560">Oxidoreductase</keyword>
<dbReference type="GO" id="GO:0071949">
    <property type="term" value="F:FAD binding"/>
    <property type="evidence" value="ECO:0007669"/>
    <property type="project" value="InterPro"/>
</dbReference>
<dbReference type="EMBL" id="PVNH01000006">
    <property type="protein sequence ID" value="PRX46961.1"/>
    <property type="molecule type" value="Genomic_DNA"/>
</dbReference>
<feature type="domain" description="FAD-binding" evidence="5">
    <location>
        <begin position="4"/>
        <end position="172"/>
    </location>
</feature>
<reference evidence="6 7" key="1">
    <citation type="submission" date="2018-03" db="EMBL/GenBank/DDBJ databases">
        <title>Genomic Encyclopedia of Type Strains, Phase III (KMG-III): the genomes of soil and plant-associated and newly described type strains.</title>
        <authorList>
            <person name="Whitman W."/>
        </authorList>
    </citation>
    <scope>NUCLEOTIDE SEQUENCE [LARGE SCALE GENOMIC DNA]</scope>
    <source>
        <strain evidence="6 7">CGMCC 4.7125</strain>
    </source>
</reference>
<dbReference type="PANTHER" id="PTHR47178">
    <property type="entry name" value="MONOOXYGENASE, FAD-BINDING"/>
    <property type="match status" value="1"/>
</dbReference>
<dbReference type="InterPro" id="IPR036188">
    <property type="entry name" value="FAD/NAD-bd_sf"/>
</dbReference>
<comment type="caution">
    <text evidence="6">The sequence shown here is derived from an EMBL/GenBank/DDBJ whole genome shotgun (WGS) entry which is preliminary data.</text>
</comment>
<dbReference type="Gene3D" id="3.50.50.60">
    <property type="entry name" value="FAD/NAD(P)-binding domain"/>
    <property type="match status" value="1"/>
</dbReference>
<evidence type="ECO:0000256" key="1">
    <source>
        <dbReference type="ARBA" id="ARBA00022630"/>
    </source>
</evidence>
<dbReference type="Proteomes" id="UP000238362">
    <property type="component" value="Unassembled WGS sequence"/>
</dbReference>
<proteinExistence type="predicted"/>
<protein>
    <submittedName>
        <fullName evidence="6">2-polyprenyl-6-methoxyphenol hydroxylase-like FAD-dependent oxidoreductase</fullName>
    </submittedName>
</protein>
<keyword evidence="7" id="KW-1185">Reference proteome</keyword>
<evidence type="ECO:0000256" key="4">
    <source>
        <dbReference type="ARBA" id="ARBA00023033"/>
    </source>
</evidence>
<accession>A0A2T0LTA1</accession>
<evidence type="ECO:0000313" key="7">
    <source>
        <dbReference type="Proteomes" id="UP000238362"/>
    </source>
</evidence>
<evidence type="ECO:0000259" key="5">
    <source>
        <dbReference type="Pfam" id="PF01494"/>
    </source>
</evidence>
<evidence type="ECO:0000313" key="6">
    <source>
        <dbReference type="EMBL" id="PRX46961.1"/>
    </source>
</evidence>
<dbReference type="SUPFAM" id="SSF51905">
    <property type="entry name" value="FAD/NAD(P)-binding domain"/>
    <property type="match status" value="1"/>
</dbReference>
<dbReference type="PRINTS" id="PR00420">
    <property type="entry name" value="RNGMNOXGNASE"/>
</dbReference>
<dbReference type="OrthoDB" id="3322136at2"/>
<dbReference type="GO" id="GO:0004497">
    <property type="term" value="F:monooxygenase activity"/>
    <property type="evidence" value="ECO:0007669"/>
    <property type="project" value="UniProtKB-KW"/>
</dbReference>
<keyword evidence="1" id="KW-0285">Flavoprotein</keyword>
<organism evidence="6 7">
    <name type="scientific">Prauserella shujinwangii</name>
    <dbReference type="NCBI Taxonomy" id="1453103"/>
    <lineage>
        <taxon>Bacteria</taxon>
        <taxon>Bacillati</taxon>
        <taxon>Actinomycetota</taxon>
        <taxon>Actinomycetes</taxon>
        <taxon>Pseudonocardiales</taxon>
        <taxon>Pseudonocardiaceae</taxon>
        <taxon>Prauserella</taxon>
    </lineage>
</organism>